<feature type="non-terminal residue" evidence="1">
    <location>
        <position position="1"/>
    </location>
</feature>
<dbReference type="Gene3D" id="1.25.40.10">
    <property type="entry name" value="Tetratricopeptide repeat domain"/>
    <property type="match status" value="1"/>
</dbReference>
<proteinExistence type="predicted"/>
<evidence type="ECO:0000313" key="4">
    <source>
        <dbReference type="Proteomes" id="UP000663852"/>
    </source>
</evidence>
<dbReference type="AlphaFoldDB" id="A0A815A864"/>
<accession>A0A815A864</accession>
<keyword evidence="3" id="KW-1185">Reference proteome</keyword>
<dbReference type="EMBL" id="CAJNOR010018100">
    <property type="protein sequence ID" value="CAF1688164.1"/>
    <property type="molecule type" value="Genomic_DNA"/>
</dbReference>
<sequence length="128" mass="14862">ALRLYDQSSEGIADREIIRCHAVLGTFYKYTKRYKLALKHFSTALSLWRMTAGPMDADRSIGAVYYHTADIYYKLRLPYPSSIAQYFYFWNQYRIGQMNSQQRTSSSLTESNPGHINGFSIQILIDLD</sequence>
<evidence type="ECO:0000313" key="1">
    <source>
        <dbReference type="EMBL" id="CAF1253842.1"/>
    </source>
</evidence>
<evidence type="ECO:0000313" key="2">
    <source>
        <dbReference type="EMBL" id="CAF1688164.1"/>
    </source>
</evidence>
<name>A0A815A864_ADIRI</name>
<dbReference type="Proteomes" id="UP000663828">
    <property type="component" value="Unassembled WGS sequence"/>
</dbReference>
<evidence type="ECO:0000313" key="3">
    <source>
        <dbReference type="Proteomes" id="UP000663828"/>
    </source>
</evidence>
<reference evidence="1" key="1">
    <citation type="submission" date="2021-02" db="EMBL/GenBank/DDBJ databases">
        <authorList>
            <person name="Nowell W R."/>
        </authorList>
    </citation>
    <scope>NUCLEOTIDE SEQUENCE</scope>
</reference>
<protein>
    <submittedName>
        <fullName evidence="1">Uncharacterized protein</fullName>
    </submittedName>
</protein>
<dbReference type="Proteomes" id="UP000663852">
    <property type="component" value="Unassembled WGS sequence"/>
</dbReference>
<comment type="caution">
    <text evidence="1">The sequence shown here is derived from an EMBL/GenBank/DDBJ whole genome shotgun (WGS) entry which is preliminary data.</text>
</comment>
<dbReference type="SUPFAM" id="SSF48452">
    <property type="entry name" value="TPR-like"/>
    <property type="match status" value="1"/>
</dbReference>
<dbReference type="EMBL" id="CAJNOJ010000181">
    <property type="protein sequence ID" value="CAF1253842.1"/>
    <property type="molecule type" value="Genomic_DNA"/>
</dbReference>
<gene>
    <name evidence="1" type="ORF">EDS130_LOCUS28130</name>
    <name evidence="2" type="ORF">XAT740_LOCUS62728</name>
</gene>
<dbReference type="InterPro" id="IPR011990">
    <property type="entry name" value="TPR-like_helical_dom_sf"/>
</dbReference>
<organism evidence="1 4">
    <name type="scientific">Adineta ricciae</name>
    <name type="common">Rotifer</name>
    <dbReference type="NCBI Taxonomy" id="249248"/>
    <lineage>
        <taxon>Eukaryota</taxon>
        <taxon>Metazoa</taxon>
        <taxon>Spiralia</taxon>
        <taxon>Gnathifera</taxon>
        <taxon>Rotifera</taxon>
        <taxon>Eurotatoria</taxon>
        <taxon>Bdelloidea</taxon>
        <taxon>Adinetida</taxon>
        <taxon>Adinetidae</taxon>
        <taxon>Adineta</taxon>
    </lineage>
</organism>